<dbReference type="VEuPathDB" id="FungiDB:H257_07034"/>
<dbReference type="GeneID" id="20809030"/>
<name>W4GJD2_APHAT</name>
<dbReference type="EMBL" id="KI913127">
    <property type="protein sequence ID" value="ETV79815.1"/>
    <property type="molecule type" value="Genomic_DNA"/>
</dbReference>
<sequence>MLYRLVENRELGKAWDNPLMKRPLTDAELKAASFGDEYDTIVRDPPTVRLETLMQAIE</sequence>
<proteinExistence type="predicted"/>
<gene>
    <name evidence="1" type="ORF">H257_07034</name>
</gene>
<accession>W4GJD2</accession>
<organism evidence="1">
    <name type="scientific">Aphanomyces astaci</name>
    <name type="common">Crayfish plague agent</name>
    <dbReference type="NCBI Taxonomy" id="112090"/>
    <lineage>
        <taxon>Eukaryota</taxon>
        <taxon>Sar</taxon>
        <taxon>Stramenopiles</taxon>
        <taxon>Oomycota</taxon>
        <taxon>Saprolegniomycetes</taxon>
        <taxon>Saprolegniales</taxon>
        <taxon>Verrucalvaceae</taxon>
        <taxon>Aphanomyces</taxon>
    </lineage>
</organism>
<dbReference type="AlphaFoldDB" id="W4GJD2"/>
<reference evidence="1" key="1">
    <citation type="submission" date="2013-12" db="EMBL/GenBank/DDBJ databases">
        <title>The Genome Sequence of Aphanomyces astaci APO3.</title>
        <authorList>
            <consortium name="The Broad Institute Genomics Platform"/>
            <person name="Russ C."/>
            <person name="Tyler B."/>
            <person name="van West P."/>
            <person name="Dieguez-Uribeondo J."/>
            <person name="Young S.K."/>
            <person name="Zeng Q."/>
            <person name="Gargeya S."/>
            <person name="Fitzgerald M."/>
            <person name="Abouelleil A."/>
            <person name="Alvarado L."/>
            <person name="Chapman S.B."/>
            <person name="Gainer-Dewar J."/>
            <person name="Goldberg J."/>
            <person name="Griggs A."/>
            <person name="Gujja S."/>
            <person name="Hansen M."/>
            <person name="Howarth C."/>
            <person name="Imamovic A."/>
            <person name="Ireland A."/>
            <person name="Larimer J."/>
            <person name="McCowan C."/>
            <person name="Murphy C."/>
            <person name="Pearson M."/>
            <person name="Poon T.W."/>
            <person name="Priest M."/>
            <person name="Roberts A."/>
            <person name="Saif S."/>
            <person name="Shea T."/>
            <person name="Sykes S."/>
            <person name="Wortman J."/>
            <person name="Nusbaum C."/>
            <person name="Birren B."/>
        </authorList>
    </citation>
    <scope>NUCLEOTIDE SEQUENCE [LARGE SCALE GENOMIC DNA]</scope>
    <source>
        <strain evidence="1">APO3</strain>
    </source>
</reference>
<protein>
    <submittedName>
        <fullName evidence="1">Uncharacterized protein</fullName>
    </submittedName>
</protein>
<dbReference type="RefSeq" id="XP_009830751.1">
    <property type="nucleotide sequence ID" value="XM_009832449.1"/>
</dbReference>
<evidence type="ECO:0000313" key="1">
    <source>
        <dbReference type="EMBL" id="ETV79815.1"/>
    </source>
</evidence>